<feature type="region of interest" description="Disordered" evidence="2">
    <location>
        <begin position="513"/>
        <end position="549"/>
    </location>
</feature>
<evidence type="ECO:0000256" key="1">
    <source>
        <dbReference type="SAM" id="Coils"/>
    </source>
</evidence>
<feature type="region of interest" description="Disordered" evidence="2">
    <location>
        <begin position="183"/>
        <end position="342"/>
    </location>
</feature>
<keyword evidence="1" id="KW-0175">Coiled coil</keyword>
<evidence type="ECO:0000313" key="4">
    <source>
        <dbReference type="EMBL" id="CAJ0967171.1"/>
    </source>
</evidence>
<dbReference type="PANTHER" id="PTHR22545:SF0">
    <property type="entry name" value="CENTROSOMAL PROTEIN OF 95 KDA"/>
    <property type="match status" value="1"/>
</dbReference>
<protein>
    <recommendedName>
        <fullName evidence="3">DUF5745 domain-containing protein</fullName>
    </recommendedName>
</protein>
<dbReference type="EMBL" id="CAUEEQ010078115">
    <property type="protein sequence ID" value="CAJ0967171.1"/>
    <property type="molecule type" value="Genomic_DNA"/>
</dbReference>
<name>A0ABN9MKD2_9NEOB</name>
<feature type="compositionally biased region" description="Basic and acidic residues" evidence="2">
    <location>
        <begin position="383"/>
        <end position="400"/>
    </location>
</feature>
<feature type="region of interest" description="Disordered" evidence="2">
    <location>
        <begin position="374"/>
        <end position="436"/>
    </location>
</feature>
<dbReference type="PANTHER" id="PTHR22545">
    <property type="entry name" value="CENTROSOMAL PROTEIN OF 95 KDA"/>
    <property type="match status" value="1"/>
</dbReference>
<dbReference type="InterPro" id="IPR026619">
    <property type="entry name" value="CEP95"/>
</dbReference>
<evidence type="ECO:0000259" key="3">
    <source>
        <dbReference type="Pfam" id="PF19016"/>
    </source>
</evidence>
<organism evidence="4 5">
    <name type="scientific">Ranitomeya imitator</name>
    <name type="common">mimic poison frog</name>
    <dbReference type="NCBI Taxonomy" id="111125"/>
    <lineage>
        <taxon>Eukaryota</taxon>
        <taxon>Metazoa</taxon>
        <taxon>Chordata</taxon>
        <taxon>Craniata</taxon>
        <taxon>Vertebrata</taxon>
        <taxon>Euteleostomi</taxon>
        <taxon>Amphibia</taxon>
        <taxon>Batrachia</taxon>
        <taxon>Anura</taxon>
        <taxon>Neobatrachia</taxon>
        <taxon>Hyloidea</taxon>
        <taxon>Dendrobatidae</taxon>
        <taxon>Dendrobatinae</taxon>
        <taxon>Ranitomeya</taxon>
    </lineage>
</organism>
<sequence length="814" mass="93103">MGSVESDWVAIANSLLYRCRLSLPVAALTHCDARVFVALYEAILGEPVPDLIADSRTTEDDAHNVQSVIDSLALDYLQVSLSHITGENVVRGDTESIKNLLEIFDGLLEYLTEQISEASSQNGEDGYPLLRGQLAEFGGDGLDLVTLRKEVERPQTPRPPAADRYLSAVTGGQHLELNGHSLEEQERATQPGPPEPPTAVLLKRPCQQNRPPAEDRDVLVSLSSAGSSLSGPVKRMERPDGRRGPAAPGHGDVHEKSEEAEQRKSPATRRTEEAREVDGVQRSGCRRSAPDLHLVTLQSDGTSSREGHVQSGATRPPEDPEHSLLISRTPDPLSLADEPLSVQRARNRVSELELQQMSEKLSRRLDELDQMLRKALGGPSGGEMKEDDKLSQHSDSIMEIRRKKRLHAPQHVQTPGARQPRSLSSSPLPPPRRSVSAQFEDALNKDGRGEIGKIRRGVQKELDLERLKARSVTACLAQQRLRRAYEDELKDFQETEKQKLAKLKATLRAEEQEYKENLQDPPRSHPERVYGGKRAPPRRWTPSLQKPAGPMTVAENDLLPLLLEEFPHLQISPHALGAMWRGQLAQVEQLARSVQEDERSERQLRKEVQEAHRKQELLVGLVQREQEHNQRLKDFKDRIRLQKSAQNRQRENRQQVTRAKRYYDDYHVQLRAKLLRARTREEQMFQQLFAEGLELQKQRLREVRSYAKEQREEQRRRHQDELQSMENYYKDKFSMIADAVSRERQQLHSREKAQSKNVQQMKRELRAKMEKEIQDLQEIILRTDEDAFFRELEAERLQRRLHMASFQYSKSHGL</sequence>
<gene>
    <name evidence="4" type="ORF">RIMI_LOCUS22013742</name>
</gene>
<comment type="caution">
    <text evidence="4">The sequence shown here is derived from an EMBL/GenBank/DDBJ whole genome shotgun (WGS) entry which is preliminary data.</text>
</comment>
<dbReference type="InterPro" id="IPR044039">
    <property type="entry name" value="DUF5745"/>
</dbReference>
<proteinExistence type="predicted"/>
<feature type="compositionally biased region" description="Low complexity" evidence="2">
    <location>
        <begin position="219"/>
        <end position="231"/>
    </location>
</feature>
<feature type="coiled-coil region" evidence="1">
    <location>
        <begin position="587"/>
        <end position="614"/>
    </location>
</feature>
<feature type="compositionally biased region" description="Basic and acidic residues" evidence="2">
    <location>
        <begin position="251"/>
        <end position="279"/>
    </location>
</feature>
<dbReference type="Proteomes" id="UP001176940">
    <property type="component" value="Unassembled WGS sequence"/>
</dbReference>
<dbReference type="Pfam" id="PF19016">
    <property type="entry name" value="DUF5745"/>
    <property type="match status" value="1"/>
</dbReference>
<feature type="compositionally biased region" description="Basic and acidic residues" evidence="2">
    <location>
        <begin position="234"/>
        <end position="243"/>
    </location>
</feature>
<accession>A0ABN9MKD2</accession>
<keyword evidence="5" id="KW-1185">Reference proteome</keyword>
<feature type="coiled-coil region" evidence="1">
    <location>
        <begin position="690"/>
        <end position="728"/>
    </location>
</feature>
<feature type="coiled-coil region" evidence="1">
    <location>
        <begin position="755"/>
        <end position="786"/>
    </location>
</feature>
<evidence type="ECO:0000256" key="2">
    <source>
        <dbReference type="SAM" id="MobiDB-lite"/>
    </source>
</evidence>
<reference evidence="4" key="1">
    <citation type="submission" date="2023-07" db="EMBL/GenBank/DDBJ databases">
        <authorList>
            <person name="Stuckert A."/>
        </authorList>
    </citation>
    <scope>NUCLEOTIDE SEQUENCE</scope>
</reference>
<feature type="compositionally biased region" description="Basic and acidic residues" evidence="2">
    <location>
        <begin position="513"/>
        <end position="530"/>
    </location>
</feature>
<evidence type="ECO:0000313" key="5">
    <source>
        <dbReference type="Proteomes" id="UP001176940"/>
    </source>
</evidence>
<feature type="domain" description="DUF5745" evidence="3">
    <location>
        <begin position="49"/>
        <end position="107"/>
    </location>
</feature>